<evidence type="ECO:0000313" key="2">
    <source>
        <dbReference type="EMBL" id="GBF51110.1"/>
    </source>
</evidence>
<reference evidence="2 3" key="1">
    <citation type="submission" date="2018-02" db="EMBL/GenBank/DDBJ databases">
        <title>Novel Leptospira species isolated from soil and water in Japan.</title>
        <authorList>
            <person name="Nakao R."/>
            <person name="Masuzawa T."/>
        </authorList>
    </citation>
    <scope>NUCLEOTIDE SEQUENCE [LARGE SCALE GENOMIC DNA]</scope>
    <source>
        <strain evidence="2 3">YH101</strain>
    </source>
</reference>
<dbReference type="EMBL" id="BFBB01000008">
    <property type="protein sequence ID" value="GBF51110.1"/>
    <property type="molecule type" value="Genomic_DNA"/>
</dbReference>
<evidence type="ECO:0000259" key="1">
    <source>
        <dbReference type="Pfam" id="PF01973"/>
    </source>
</evidence>
<dbReference type="InterPro" id="IPR002826">
    <property type="entry name" value="MptE-like"/>
</dbReference>
<name>A0A2P2E2L8_9LEPT</name>
<dbReference type="RefSeq" id="WP_108977454.1">
    <property type="nucleotide sequence ID" value="NZ_BFBB01000008.1"/>
</dbReference>
<dbReference type="OrthoDB" id="5458680at2"/>
<protein>
    <recommendedName>
        <fullName evidence="1">6-hydroxymethylpterin diphosphokinase MptE-like domain-containing protein</fullName>
    </recommendedName>
</protein>
<sequence>MDFSEKTLFKNISQLPETLSLSIQSAEPIGKIHSTKSGQITIEVDGVFLHSRHDPDLESKRFANELPFDGEKRIYLLLGAGLGYILNHLLEKENIFVIWFETSLALLKISLQLFDVSNHLETGKLQIVADFENEDMIMEAFRGKGAYPITLVPHRGSFSWKPEEYGKLRYIAEQHFHKKDVNLATLTRFEKIWAKNLSFNLYDCIQMQPIHKLFGIAKGIKILVAGAGPSLYESIDDIKKYRDSFLFIAVDTALPVLQHFDIHPDLVYSVDPQALNSQYLESYDGPAILVFDPTSTYLSLRLELGPKKGFFTSSPFPLIRIIEDLGEQKIGEVLFGGSVSTNAASLASLMEADKVYLVGQDLSFTKGWAHSKGAILEERLNFLESRKFRREMHNYKQLFALTQKTVEGINGETYITNEKMLIFKKWFESQAKDHRWVNLTKFGAEIRGIPNESFAAAFQSSNPQSVLHVRNMVQNLVKDGSPYVNPSLLSSELLNIVQSLNEYLLPVKRGLQVSRMIYRQIQLNQIEPNRFQKDIKEMNEIDELVSSKKGLSEMLSLGIQRVILSITEGYDEKLNPDERANPQLGIAKKSVLLYEGLYESIHSTRKHLKKTLLRIQNERD</sequence>
<accession>A0A2P2E2L8</accession>
<dbReference type="PANTHER" id="PTHR41786:SF1">
    <property type="entry name" value="6-HYDROXYMETHYLPTERIN DIPHOSPHOKINASE MPTE-LIKE DOMAIN-CONTAINING PROTEIN"/>
    <property type="match status" value="1"/>
</dbReference>
<dbReference type="PANTHER" id="PTHR41786">
    <property type="entry name" value="MOTILITY ACCESSORY FACTOR MAF"/>
    <property type="match status" value="1"/>
</dbReference>
<evidence type="ECO:0000313" key="3">
    <source>
        <dbReference type="Proteomes" id="UP000245133"/>
    </source>
</evidence>
<comment type="caution">
    <text evidence="2">The sequence shown here is derived from an EMBL/GenBank/DDBJ whole genome shotgun (WGS) entry which is preliminary data.</text>
</comment>
<gene>
    <name evidence="2" type="ORF">LPTSP4_26410</name>
</gene>
<organism evidence="2 3">
    <name type="scientific">Leptospira ryugenii</name>
    <dbReference type="NCBI Taxonomy" id="1917863"/>
    <lineage>
        <taxon>Bacteria</taxon>
        <taxon>Pseudomonadati</taxon>
        <taxon>Spirochaetota</taxon>
        <taxon>Spirochaetia</taxon>
        <taxon>Leptospirales</taxon>
        <taxon>Leptospiraceae</taxon>
        <taxon>Leptospira</taxon>
    </lineage>
</organism>
<dbReference type="Pfam" id="PF01973">
    <property type="entry name" value="MptE-like"/>
    <property type="match status" value="1"/>
</dbReference>
<keyword evidence="3" id="KW-1185">Reference proteome</keyword>
<dbReference type="AlphaFoldDB" id="A0A2P2E2L8"/>
<proteinExistence type="predicted"/>
<dbReference type="Proteomes" id="UP000245133">
    <property type="component" value="Unassembled WGS sequence"/>
</dbReference>
<feature type="domain" description="6-hydroxymethylpterin diphosphokinase MptE-like" evidence="1">
    <location>
        <begin position="197"/>
        <end position="366"/>
    </location>
</feature>